<dbReference type="InterPro" id="IPR042177">
    <property type="entry name" value="Cell/Rod_1"/>
</dbReference>
<keyword evidence="1" id="KW-1133">Transmembrane helix</keyword>
<reference evidence="3 4" key="1">
    <citation type="journal article" date="2016" name="Nat. Commun.">
        <title>Thousands of microbial genomes shed light on interconnected biogeochemical processes in an aquifer system.</title>
        <authorList>
            <person name="Anantharaman K."/>
            <person name="Brown C.T."/>
            <person name="Hug L.A."/>
            <person name="Sharon I."/>
            <person name="Castelle C.J."/>
            <person name="Probst A.J."/>
            <person name="Thomas B.C."/>
            <person name="Singh A."/>
            <person name="Wilkins M.J."/>
            <person name="Karaoz U."/>
            <person name="Brodie E.L."/>
            <person name="Williams K.H."/>
            <person name="Hubbard S.S."/>
            <person name="Banfield J.F."/>
        </authorList>
    </citation>
    <scope>NUCLEOTIDE SEQUENCE [LARGE SCALE GENOMIC DNA]</scope>
</reference>
<protein>
    <recommendedName>
        <fullName evidence="2">Rod shape-determining protein MreC beta-barrel core domain-containing protein</fullName>
    </recommendedName>
</protein>
<organism evidence="3 4">
    <name type="scientific">Candidatus Taylorbacteria bacterium RIFCSPHIGHO2_01_FULL_46_22b</name>
    <dbReference type="NCBI Taxonomy" id="1802301"/>
    <lineage>
        <taxon>Bacteria</taxon>
        <taxon>Candidatus Tayloriibacteriota</taxon>
    </lineage>
</organism>
<evidence type="ECO:0000313" key="4">
    <source>
        <dbReference type="Proteomes" id="UP000178873"/>
    </source>
</evidence>
<keyword evidence="1" id="KW-0472">Membrane</keyword>
<evidence type="ECO:0000259" key="2">
    <source>
        <dbReference type="Pfam" id="PF04085"/>
    </source>
</evidence>
<dbReference type="Proteomes" id="UP000178873">
    <property type="component" value="Unassembled WGS sequence"/>
</dbReference>
<dbReference type="GO" id="GO:0008360">
    <property type="term" value="P:regulation of cell shape"/>
    <property type="evidence" value="ECO:0007669"/>
    <property type="project" value="InterPro"/>
</dbReference>
<proteinExistence type="predicted"/>
<evidence type="ECO:0000256" key="1">
    <source>
        <dbReference type="SAM" id="Phobius"/>
    </source>
</evidence>
<dbReference type="InterPro" id="IPR007221">
    <property type="entry name" value="MreC"/>
</dbReference>
<keyword evidence="1" id="KW-0812">Transmembrane</keyword>
<dbReference type="InterPro" id="IPR055342">
    <property type="entry name" value="MreC_beta-barrel_core"/>
</dbReference>
<evidence type="ECO:0000313" key="3">
    <source>
        <dbReference type="EMBL" id="OHA18536.1"/>
    </source>
</evidence>
<dbReference type="PANTHER" id="PTHR34138:SF1">
    <property type="entry name" value="CELL SHAPE-DETERMINING PROTEIN MREC"/>
    <property type="match status" value="1"/>
</dbReference>
<feature type="transmembrane region" description="Helical" evidence="1">
    <location>
        <begin position="20"/>
        <end position="45"/>
    </location>
</feature>
<gene>
    <name evidence="3" type="ORF">A2664_02770</name>
</gene>
<dbReference type="GO" id="GO:0005886">
    <property type="term" value="C:plasma membrane"/>
    <property type="evidence" value="ECO:0007669"/>
    <property type="project" value="TreeGrafter"/>
</dbReference>
<dbReference type="PANTHER" id="PTHR34138">
    <property type="entry name" value="CELL SHAPE-DETERMINING PROTEIN MREC"/>
    <property type="match status" value="1"/>
</dbReference>
<dbReference type="STRING" id="1802301.A2664_02770"/>
<sequence length="278" mass="30139">MRTTSPFKSNIRRRPKVSLFVTLFIVVMVAISNLIWPSVFANIIYTIAVPVVRTNSWLDESLSALGTYFASKNYLVAENTLLKTELQNIREQSVMAKSLQDEIIFLKSLLGRTDDKVRVFAGVLSRPPLSPYDRLVIDAGVQEGIAVGDYVYSTGGSVIGKISEVFKDFARVTLFSSPGLEIPVSIGNDHIPATAIGTGGGSFSVLLPRESSVAIGDAVFFPDITPPLLGVVGSIESQQVDFLQLVSFHSLVNIYELQFVSVGLSIGRLPVSHASSTQ</sequence>
<dbReference type="Gene3D" id="2.40.10.340">
    <property type="entry name" value="Rod shape-determining protein MreC, domain 1"/>
    <property type="match status" value="1"/>
</dbReference>
<comment type="caution">
    <text evidence="3">The sequence shown here is derived from an EMBL/GenBank/DDBJ whole genome shotgun (WGS) entry which is preliminary data.</text>
</comment>
<dbReference type="Pfam" id="PF04085">
    <property type="entry name" value="MreC"/>
    <property type="match status" value="1"/>
</dbReference>
<feature type="domain" description="Rod shape-determining protein MreC beta-barrel core" evidence="2">
    <location>
        <begin position="123"/>
        <end position="262"/>
    </location>
</feature>
<dbReference type="EMBL" id="MHRF01000004">
    <property type="protein sequence ID" value="OHA18536.1"/>
    <property type="molecule type" value="Genomic_DNA"/>
</dbReference>
<name>A0A1G2M3P8_9BACT</name>
<accession>A0A1G2M3P8</accession>
<dbReference type="AlphaFoldDB" id="A0A1G2M3P8"/>